<evidence type="ECO:0000313" key="4">
    <source>
        <dbReference type="Proteomes" id="UP000316095"/>
    </source>
</evidence>
<reference evidence="3 4" key="1">
    <citation type="submission" date="2019-02" db="EMBL/GenBank/DDBJ databases">
        <title>Deep-cultivation of Planctomycetes and their phenomic and genomic characterization uncovers novel biology.</title>
        <authorList>
            <person name="Wiegand S."/>
            <person name="Jogler M."/>
            <person name="Boedeker C."/>
            <person name="Pinto D."/>
            <person name="Vollmers J."/>
            <person name="Rivas-Marin E."/>
            <person name="Kohn T."/>
            <person name="Peeters S.H."/>
            <person name="Heuer A."/>
            <person name="Rast P."/>
            <person name="Oberbeckmann S."/>
            <person name="Bunk B."/>
            <person name="Jeske O."/>
            <person name="Meyerdierks A."/>
            <person name="Storesund J.E."/>
            <person name="Kallscheuer N."/>
            <person name="Luecker S."/>
            <person name="Lage O.M."/>
            <person name="Pohl T."/>
            <person name="Merkel B.J."/>
            <person name="Hornburger P."/>
            <person name="Mueller R.-W."/>
            <person name="Bruemmer F."/>
            <person name="Labrenz M."/>
            <person name="Spormann A.M."/>
            <person name="Op Den Camp H."/>
            <person name="Overmann J."/>
            <person name="Amann R."/>
            <person name="Jetten M.S.M."/>
            <person name="Mascher T."/>
            <person name="Medema M.H."/>
            <person name="Devos D.P."/>
            <person name="Kaster A.-K."/>
            <person name="Ovreas L."/>
            <person name="Rohde M."/>
            <person name="Galperin M.Y."/>
            <person name="Jogler C."/>
        </authorList>
    </citation>
    <scope>NUCLEOTIDE SEQUENCE [LARGE SCALE GENOMIC DNA]</scope>
    <source>
        <strain evidence="3 4">Pan54</strain>
    </source>
</reference>
<gene>
    <name evidence="3" type="ORF">Pan54_52160</name>
</gene>
<dbReference type="PANTHER" id="PTHR30093">
    <property type="entry name" value="GENERAL SECRETION PATHWAY PROTEIN G"/>
    <property type="match status" value="1"/>
</dbReference>
<sequence>MSNQRSHKKIPSGFTLIELLVVITIISILIALLLPAVQQAREASRRASCRNNLHQIAIGMHNYHDSFGSFPSGFVLSSRGYDNSLPPAMIPSDDSNDMAESLQCDVNIPGLAELIHEWACMGKGWGWHALLLRQMDQLTVNVDFESARFSANNIAAGNVTIKPYICPSSAVPESCLPQKMTQYRGNMGYWPESTDPNARPLNNGLFYGNSAVKFKDVTDGTSSTIMLGETQLGLWPDGYSCCARARDDKPNFDTMWRGDQLQAIPAVMLSFGSWHGDAIHFAMADGSTQSVSKLIDTEVYRSLCTRNGRERIDYSF</sequence>
<evidence type="ECO:0000313" key="3">
    <source>
        <dbReference type="EMBL" id="TWT64452.1"/>
    </source>
</evidence>
<dbReference type="SUPFAM" id="SSF54523">
    <property type="entry name" value="Pili subunits"/>
    <property type="match status" value="1"/>
</dbReference>
<dbReference type="RefSeq" id="WP_146506164.1">
    <property type="nucleotide sequence ID" value="NZ_SJPG01000001.1"/>
</dbReference>
<dbReference type="InterPro" id="IPR012902">
    <property type="entry name" value="N_methyl_site"/>
</dbReference>
<dbReference type="NCBIfam" id="TIGR02532">
    <property type="entry name" value="IV_pilin_GFxxxE"/>
    <property type="match status" value="1"/>
</dbReference>
<evidence type="ECO:0000256" key="1">
    <source>
        <dbReference type="SAM" id="Phobius"/>
    </source>
</evidence>
<keyword evidence="1" id="KW-1133">Transmembrane helix</keyword>
<comment type="caution">
    <text evidence="3">The sequence shown here is derived from an EMBL/GenBank/DDBJ whole genome shotgun (WGS) entry which is preliminary data.</text>
</comment>
<dbReference type="InterPro" id="IPR027558">
    <property type="entry name" value="Pre_pil_HX9DG_C"/>
</dbReference>
<dbReference type="InterPro" id="IPR011453">
    <property type="entry name" value="DUF1559"/>
</dbReference>
<accession>A0A5C5XRT5</accession>
<dbReference type="InterPro" id="IPR045584">
    <property type="entry name" value="Pilin-like"/>
</dbReference>
<dbReference type="Proteomes" id="UP000316095">
    <property type="component" value="Unassembled WGS sequence"/>
</dbReference>
<keyword evidence="1" id="KW-0472">Membrane</keyword>
<proteinExistence type="predicted"/>
<organism evidence="3 4">
    <name type="scientific">Rubinisphaera italica</name>
    <dbReference type="NCBI Taxonomy" id="2527969"/>
    <lineage>
        <taxon>Bacteria</taxon>
        <taxon>Pseudomonadati</taxon>
        <taxon>Planctomycetota</taxon>
        <taxon>Planctomycetia</taxon>
        <taxon>Planctomycetales</taxon>
        <taxon>Planctomycetaceae</taxon>
        <taxon>Rubinisphaera</taxon>
    </lineage>
</organism>
<protein>
    <recommendedName>
        <fullName evidence="2">DUF1559 domain-containing protein</fullName>
    </recommendedName>
</protein>
<dbReference type="Gene3D" id="3.30.700.10">
    <property type="entry name" value="Glycoprotein, Type 4 Pilin"/>
    <property type="match status" value="1"/>
</dbReference>
<feature type="transmembrane region" description="Helical" evidence="1">
    <location>
        <begin position="12"/>
        <end position="37"/>
    </location>
</feature>
<dbReference type="PROSITE" id="PS00409">
    <property type="entry name" value="PROKAR_NTER_METHYL"/>
    <property type="match status" value="1"/>
</dbReference>
<keyword evidence="4" id="KW-1185">Reference proteome</keyword>
<keyword evidence="1" id="KW-0812">Transmembrane</keyword>
<dbReference type="EMBL" id="SJPG01000001">
    <property type="protein sequence ID" value="TWT64452.1"/>
    <property type="molecule type" value="Genomic_DNA"/>
</dbReference>
<dbReference type="Pfam" id="PF07963">
    <property type="entry name" value="N_methyl"/>
    <property type="match status" value="1"/>
</dbReference>
<evidence type="ECO:0000259" key="2">
    <source>
        <dbReference type="Pfam" id="PF07596"/>
    </source>
</evidence>
<name>A0A5C5XRT5_9PLAN</name>
<feature type="domain" description="DUF1559" evidence="2">
    <location>
        <begin position="38"/>
        <end position="297"/>
    </location>
</feature>
<dbReference type="Pfam" id="PF07596">
    <property type="entry name" value="SBP_bac_10"/>
    <property type="match status" value="1"/>
</dbReference>
<dbReference type="NCBIfam" id="TIGR04294">
    <property type="entry name" value="pre_pil_HX9DG"/>
    <property type="match status" value="1"/>
</dbReference>
<dbReference type="OrthoDB" id="255848at2"/>
<dbReference type="PANTHER" id="PTHR30093:SF2">
    <property type="entry name" value="TYPE II SECRETION SYSTEM PROTEIN H"/>
    <property type="match status" value="1"/>
</dbReference>
<dbReference type="AlphaFoldDB" id="A0A5C5XRT5"/>